<keyword evidence="7 10" id="KW-1208">Phospholipid metabolism</keyword>
<evidence type="ECO:0000256" key="3">
    <source>
        <dbReference type="ARBA" id="ARBA00022516"/>
    </source>
</evidence>
<evidence type="ECO:0000256" key="8">
    <source>
        <dbReference type="ARBA" id="ARBA00024069"/>
    </source>
</evidence>
<dbReference type="PIRSF" id="PIRSF002465">
    <property type="entry name" value="Phsphlp_syn_PlsX"/>
    <property type="match status" value="1"/>
</dbReference>
<dbReference type="NCBIfam" id="TIGR00182">
    <property type="entry name" value="plsX"/>
    <property type="match status" value="1"/>
</dbReference>
<evidence type="ECO:0000256" key="1">
    <source>
        <dbReference type="ARBA" id="ARBA00001232"/>
    </source>
</evidence>
<comment type="subunit">
    <text evidence="9 10">Homodimer. Probably interacts with PlsY.</text>
</comment>
<comment type="pathway">
    <text evidence="10">Lipid metabolism; phospholipid metabolism.</text>
</comment>
<dbReference type="EC" id="2.3.1.274" evidence="8 10"/>
<keyword evidence="6 10" id="KW-0594">Phospholipid biosynthesis</keyword>
<evidence type="ECO:0000256" key="5">
    <source>
        <dbReference type="ARBA" id="ARBA00023098"/>
    </source>
</evidence>
<comment type="catalytic activity">
    <reaction evidence="1 10">
        <text>a fatty acyl-[ACP] + phosphate = an acyl phosphate + holo-[ACP]</text>
        <dbReference type="Rhea" id="RHEA:42292"/>
        <dbReference type="Rhea" id="RHEA-COMP:9685"/>
        <dbReference type="Rhea" id="RHEA-COMP:14125"/>
        <dbReference type="ChEBI" id="CHEBI:43474"/>
        <dbReference type="ChEBI" id="CHEBI:59918"/>
        <dbReference type="ChEBI" id="CHEBI:64479"/>
        <dbReference type="ChEBI" id="CHEBI:138651"/>
        <dbReference type="EC" id="2.3.1.274"/>
    </reaction>
</comment>
<dbReference type="AlphaFoldDB" id="A0A9J6RJJ6"/>
<evidence type="ECO:0000256" key="2">
    <source>
        <dbReference type="ARBA" id="ARBA00022490"/>
    </source>
</evidence>
<dbReference type="EMBL" id="JAPTGG010000002">
    <property type="protein sequence ID" value="MCZ0864375.1"/>
    <property type="molecule type" value="Genomic_DNA"/>
</dbReference>
<keyword evidence="4 10" id="KW-0808">Transferase</keyword>
<dbReference type="SUPFAM" id="SSF53659">
    <property type="entry name" value="Isocitrate/Isopropylmalate dehydrogenase-like"/>
    <property type="match status" value="1"/>
</dbReference>
<dbReference type="InterPro" id="IPR003664">
    <property type="entry name" value="FA_synthesis"/>
</dbReference>
<keyword evidence="3 10" id="KW-0444">Lipid biosynthesis</keyword>
<comment type="caution">
    <text evidence="11">The sequence shown here is derived from an EMBL/GenBank/DDBJ whole genome shotgun (WGS) entry which is preliminary data.</text>
</comment>
<name>A0A9J6RJJ6_9GAMM</name>
<dbReference type="GO" id="GO:0008654">
    <property type="term" value="P:phospholipid biosynthetic process"/>
    <property type="evidence" value="ECO:0007669"/>
    <property type="project" value="UniProtKB-KW"/>
</dbReference>
<gene>
    <name evidence="10 11" type="primary">plsX</name>
    <name evidence="11" type="ORF">O0V09_04145</name>
</gene>
<dbReference type="Proteomes" id="UP001069090">
    <property type="component" value="Unassembled WGS sequence"/>
</dbReference>
<evidence type="ECO:0000256" key="9">
    <source>
        <dbReference type="ARBA" id="ARBA00046608"/>
    </source>
</evidence>
<evidence type="ECO:0000256" key="10">
    <source>
        <dbReference type="HAMAP-Rule" id="MF_00019"/>
    </source>
</evidence>
<comment type="subcellular location">
    <subcellularLocation>
        <location evidence="10">Cytoplasm</location>
    </subcellularLocation>
    <text evidence="10">Associated with the membrane possibly through PlsY.</text>
</comment>
<dbReference type="Gene3D" id="3.40.718.10">
    <property type="entry name" value="Isopropylmalate Dehydrogenase"/>
    <property type="match status" value="1"/>
</dbReference>
<comment type="function">
    <text evidence="10">Catalyzes the reversible formation of acyl-phosphate (acyl-PO(4)) from acyl-[acyl-carrier-protein] (acyl-ACP). This enzyme utilizes acyl-ACP as fatty acyl donor, but not acyl-CoA.</text>
</comment>
<keyword evidence="2 10" id="KW-0963">Cytoplasm</keyword>
<comment type="similarity">
    <text evidence="10">Belongs to the PlsX family.</text>
</comment>
<dbReference type="GO" id="GO:0005737">
    <property type="term" value="C:cytoplasm"/>
    <property type="evidence" value="ECO:0007669"/>
    <property type="project" value="UniProtKB-SubCell"/>
</dbReference>
<protein>
    <recommendedName>
        <fullName evidence="8 10">Phosphate acyltransferase</fullName>
        <ecNumber evidence="8 10">2.3.1.274</ecNumber>
    </recommendedName>
    <alternativeName>
        <fullName evidence="10">Acyl-ACP phosphotransacylase</fullName>
    </alternativeName>
    <alternativeName>
        <fullName evidence="10">Acyl-[acyl-carrier-protein]--phosphate acyltransferase</fullName>
    </alternativeName>
    <alternativeName>
        <fullName evidence="10">Phosphate-acyl-ACP acyltransferase</fullName>
    </alternativeName>
</protein>
<organism evidence="11 12">
    <name type="scientific">Dasania phycosphaerae</name>
    <dbReference type="NCBI Taxonomy" id="2950436"/>
    <lineage>
        <taxon>Bacteria</taxon>
        <taxon>Pseudomonadati</taxon>
        <taxon>Pseudomonadota</taxon>
        <taxon>Gammaproteobacteria</taxon>
        <taxon>Cellvibrionales</taxon>
        <taxon>Spongiibacteraceae</taxon>
        <taxon>Dasania</taxon>
    </lineage>
</organism>
<dbReference type="RefSeq" id="WP_258330525.1">
    <property type="nucleotide sequence ID" value="NZ_JAPTGG010000002.1"/>
</dbReference>
<sequence>MASSVRIAIDSMGGDHGLRATLPAALQILTKHQQLELVLVGDEARIRENLAGTNHDRLSIKHSSQILTMGDKPSAILRQKTDSSMRVAIDLLAAKEVDAVVSAGNTGALMTAGCFVLNTLPGIERPAICKAMPVTEGCGYVLDLGANVDSSASQLHRFAQMASARCRVLHQVDQPRVALLNIGAEAIKGNEQVKLAAELIAADEHLNYIGFIEANALFDGGFDVLVCDGFVGNVALKACEGTAKHIASLIKQELGRNWRSKLWAGFALPVLTRIFKKLDPKQYNGASFLGLKGVVVKGHGNSNVEGFACAIEQALFEVEGNMLAAIEQQLALSIN</sequence>
<proteinExistence type="inferred from homology"/>
<keyword evidence="11" id="KW-0012">Acyltransferase</keyword>
<evidence type="ECO:0000256" key="4">
    <source>
        <dbReference type="ARBA" id="ARBA00022679"/>
    </source>
</evidence>
<dbReference type="HAMAP" id="MF_00019">
    <property type="entry name" value="PlsX"/>
    <property type="match status" value="1"/>
</dbReference>
<dbReference type="GO" id="GO:0006633">
    <property type="term" value="P:fatty acid biosynthetic process"/>
    <property type="evidence" value="ECO:0007669"/>
    <property type="project" value="UniProtKB-UniRule"/>
</dbReference>
<keyword evidence="5 10" id="KW-0443">Lipid metabolism</keyword>
<dbReference type="PANTHER" id="PTHR30100">
    <property type="entry name" value="FATTY ACID/PHOSPHOLIPID SYNTHESIS PROTEIN PLSX"/>
    <property type="match status" value="1"/>
</dbReference>
<evidence type="ECO:0000256" key="6">
    <source>
        <dbReference type="ARBA" id="ARBA00023209"/>
    </source>
</evidence>
<reference evidence="11 12" key="1">
    <citation type="submission" date="2022-12" db="EMBL/GenBank/DDBJ databases">
        <title>Dasania phycosphaerae sp. nov., isolated from particulate material of the south coast of Korea.</title>
        <authorList>
            <person name="Jiang Y."/>
        </authorList>
    </citation>
    <scope>NUCLEOTIDE SEQUENCE [LARGE SCALE GENOMIC DNA]</scope>
    <source>
        <strain evidence="11 12">GY-19</strain>
    </source>
</reference>
<keyword evidence="12" id="KW-1185">Reference proteome</keyword>
<evidence type="ECO:0000256" key="7">
    <source>
        <dbReference type="ARBA" id="ARBA00023264"/>
    </source>
</evidence>
<dbReference type="PANTHER" id="PTHR30100:SF1">
    <property type="entry name" value="PHOSPHATE ACYLTRANSFERASE"/>
    <property type="match status" value="1"/>
</dbReference>
<evidence type="ECO:0000313" key="12">
    <source>
        <dbReference type="Proteomes" id="UP001069090"/>
    </source>
</evidence>
<dbReference type="GO" id="GO:0043811">
    <property type="term" value="F:phosphate:acyl-[acyl carrier protein] acyltransferase activity"/>
    <property type="evidence" value="ECO:0007669"/>
    <property type="project" value="UniProtKB-UniRule"/>
</dbReference>
<dbReference type="Pfam" id="PF02504">
    <property type="entry name" value="FA_synthesis"/>
    <property type="match status" value="1"/>
</dbReference>
<accession>A0A9J6RJJ6</accession>
<evidence type="ECO:0000313" key="11">
    <source>
        <dbReference type="EMBL" id="MCZ0864375.1"/>
    </source>
</evidence>
<dbReference type="InterPro" id="IPR012281">
    <property type="entry name" value="Phospholipid_synth_PlsX-like"/>
</dbReference>